<evidence type="ECO:0000256" key="12">
    <source>
        <dbReference type="ARBA" id="ARBA00023242"/>
    </source>
</evidence>
<accession>A0AAN8INS9</accession>
<dbReference type="InterPro" id="IPR019358">
    <property type="entry name" value="NEMP_fam"/>
</dbReference>
<dbReference type="Pfam" id="PF05823">
    <property type="entry name" value="Gp-FAR-1"/>
    <property type="match status" value="1"/>
</dbReference>
<gene>
    <name evidence="15" type="ORF">GCK32_000519</name>
</gene>
<protein>
    <submittedName>
        <fullName evidence="15">Uncharacterized protein</fullName>
    </submittedName>
</protein>
<feature type="non-terminal residue" evidence="15">
    <location>
        <position position="1"/>
    </location>
</feature>
<comment type="similarity">
    <text evidence="3">Belongs to the NEMP family.</text>
</comment>
<evidence type="ECO:0000256" key="6">
    <source>
        <dbReference type="ARBA" id="ARBA00022692"/>
    </source>
</evidence>
<feature type="transmembrane region" description="Helical" evidence="13">
    <location>
        <begin position="234"/>
        <end position="252"/>
    </location>
</feature>
<evidence type="ECO:0000256" key="5">
    <source>
        <dbReference type="ARBA" id="ARBA00022525"/>
    </source>
</evidence>
<comment type="caution">
    <text evidence="15">The sequence shown here is derived from an EMBL/GenBank/DDBJ whole genome shotgun (WGS) entry which is preliminary data.</text>
</comment>
<feature type="transmembrane region" description="Helical" evidence="13">
    <location>
        <begin position="173"/>
        <end position="194"/>
    </location>
</feature>
<feature type="transmembrane region" description="Helical" evidence="13">
    <location>
        <begin position="148"/>
        <end position="167"/>
    </location>
</feature>
<evidence type="ECO:0000256" key="1">
    <source>
        <dbReference type="ARBA" id="ARBA00004575"/>
    </source>
</evidence>
<evidence type="ECO:0000256" key="4">
    <source>
        <dbReference type="ARBA" id="ARBA00006648"/>
    </source>
</evidence>
<dbReference type="Gene3D" id="1.20.120.1100">
    <property type="match status" value="1"/>
</dbReference>
<name>A0AAN8INS9_TRICO</name>
<keyword evidence="5" id="KW-0964">Secreted</keyword>
<evidence type="ECO:0000313" key="15">
    <source>
        <dbReference type="EMBL" id="KAK5976157.1"/>
    </source>
</evidence>
<evidence type="ECO:0000256" key="13">
    <source>
        <dbReference type="SAM" id="Phobius"/>
    </source>
</evidence>
<reference evidence="15 16" key="1">
    <citation type="submission" date="2019-10" db="EMBL/GenBank/DDBJ databases">
        <title>Assembly and Annotation for the nematode Trichostrongylus colubriformis.</title>
        <authorList>
            <person name="Martin J."/>
        </authorList>
    </citation>
    <scope>NUCLEOTIDE SEQUENCE [LARGE SCALE GENOMIC DNA]</scope>
    <source>
        <strain evidence="15">G859</strain>
        <tissue evidence="15">Whole worm</tissue>
    </source>
</reference>
<evidence type="ECO:0000313" key="16">
    <source>
        <dbReference type="Proteomes" id="UP001331761"/>
    </source>
</evidence>
<feature type="signal peptide" evidence="14">
    <location>
        <begin position="1"/>
        <end position="29"/>
    </location>
</feature>
<organism evidence="15 16">
    <name type="scientific">Trichostrongylus colubriformis</name>
    <name type="common">Black scour worm</name>
    <dbReference type="NCBI Taxonomy" id="6319"/>
    <lineage>
        <taxon>Eukaryota</taxon>
        <taxon>Metazoa</taxon>
        <taxon>Ecdysozoa</taxon>
        <taxon>Nematoda</taxon>
        <taxon>Chromadorea</taxon>
        <taxon>Rhabditida</taxon>
        <taxon>Rhabditina</taxon>
        <taxon>Rhabditomorpha</taxon>
        <taxon>Strongyloidea</taxon>
        <taxon>Trichostrongylidae</taxon>
        <taxon>Trichostrongylus</taxon>
    </lineage>
</organism>
<dbReference type="GO" id="GO:0005637">
    <property type="term" value="C:nuclear inner membrane"/>
    <property type="evidence" value="ECO:0007669"/>
    <property type="project" value="UniProtKB-SubCell"/>
</dbReference>
<feature type="chain" id="PRO_5043005951" evidence="14">
    <location>
        <begin position="30"/>
        <end position="783"/>
    </location>
</feature>
<proteinExistence type="inferred from homology"/>
<dbReference type="InterPro" id="IPR008632">
    <property type="entry name" value="Gp-FAR-1"/>
</dbReference>
<evidence type="ECO:0000256" key="9">
    <source>
        <dbReference type="ARBA" id="ARBA00023054"/>
    </source>
</evidence>
<keyword evidence="7 14" id="KW-0732">Signal</keyword>
<dbReference type="Pfam" id="PF10225">
    <property type="entry name" value="NEMP"/>
    <property type="match status" value="1"/>
</dbReference>
<dbReference type="GO" id="GO:0005576">
    <property type="term" value="C:extracellular region"/>
    <property type="evidence" value="ECO:0007669"/>
    <property type="project" value="UniProtKB-SubCell"/>
</dbReference>
<sequence>ETYGMVKYYKMSSFLPWIVFLSLFLDSAALSDCEARTLEGSRWVVPAKSTHELDLYIHGGLEYTPRRAFTDIFLQLNLTSKDAYDLYMGDNCSVVEEAFQQDNRMFGLLKSVTLWKAHHLNIFNQSVVGISTNLPYSVQAKVVDVNHIRVGVFISAVLLFLFARRLVRNAVFYYSSGCFFGLLASLLVVVFIFYRVAPKKLIGLPILIGGWSLTVYILHAMWTNFAAVAAKYQNYIVAYFVTVMAISFAVCYKKGPPTDSRSYDIAQWTLQAISLLLIYSSCQVPEVSTSVIALLVFHQLARSFLWSILNGTIFVFKFIQRKCFQPKPTRRLLTLKEYDQQGRDVTKRELERLREYCRSPDADVWKITSKVTDPRRLARFVDGTESHVLEEDEDSFEEDSGRLVEDDYDEDVNDTRRSGRGLVNSGFFDESDDDEWRERVAVGRQPKRRLDNSSMIKAKRYDKNHVFDAFSRRPTYEREQSIVARSHIVHCPHSHMTTTFLLFHYEAPERITVSKKDMNDIEENKNVVHYAAVSGQSVFYVLVREKFATPTELSTLTLNISFAVSVVNRRSSFFVFDYVIKFRSDRGKMCRRIVLVAALVCTAFGDHAYTIDDIPVEYKQLMPVEVKNFLSSLSVTDKAAIMELAKNCAKYNTEEEALAALKVKAPELGTKVEKLHAIFKAKIDSLGPEAKQYVKEVITIARKIHASITEGKKLTAADLKENTQKEIERYQALSEQAKEELQTQFHLVASFFRSKREDSEIDEELDDEELDARSSLAGYVVFS</sequence>
<dbReference type="PANTHER" id="PTHR13598">
    <property type="entry name" value="AT07567P-RELATED"/>
    <property type="match status" value="1"/>
</dbReference>
<feature type="transmembrane region" description="Helical" evidence="13">
    <location>
        <begin position="273"/>
        <end position="297"/>
    </location>
</feature>
<evidence type="ECO:0000256" key="7">
    <source>
        <dbReference type="ARBA" id="ARBA00022729"/>
    </source>
</evidence>
<dbReference type="Proteomes" id="UP001331761">
    <property type="component" value="Unassembled WGS sequence"/>
</dbReference>
<keyword evidence="6 13" id="KW-0812">Transmembrane</keyword>
<evidence type="ECO:0000256" key="3">
    <source>
        <dbReference type="ARBA" id="ARBA00005748"/>
    </source>
</evidence>
<keyword evidence="11 13" id="KW-0472">Membrane</keyword>
<dbReference type="GO" id="GO:0008289">
    <property type="term" value="F:lipid binding"/>
    <property type="evidence" value="ECO:0007669"/>
    <property type="project" value="UniProtKB-KW"/>
</dbReference>
<keyword evidence="9" id="KW-0175">Coiled coil</keyword>
<keyword evidence="10" id="KW-0446">Lipid-binding</keyword>
<comment type="similarity">
    <text evidence="4">Belongs to the fatty-acid and retinol-binding protein (FARBP) family.</text>
</comment>
<evidence type="ECO:0000256" key="14">
    <source>
        <dbReference type="SAM" id="SignalP"/>
    </source>
</evidence>
<evidence type="ECO:0000256" key="8">
    <source>
        <dbReference type="ARBA" id="ARBA00022989"/>
    </source>
</evidence>
<evidence type="ECO:0000256" key="10">
    <source>
        <dbReference type="ARBA" id="ARBA00023121"/>
    </source>
</evidence>
<dbReference type="AlphaFoldDB" id="A0AAN8INS9"/>
<feature type="transmembrane region" description="Helical" evidence="13">
    <location>
        <begin position="201"/>
        <end position="222"/>
    </location>
</feature>
<evidence type="ECO:0000256" key="11">
    <source>
        <dbReference type="ARBA" id="ARBA00023136"/>
    </source>
</evidence>
<dbReference type="PANTHER" id="PTHR13598:SF1">
    <property type="entry name" value="AT07567P-RELATED"/>
    <property type="match status" value="1"/>
</dbReference>
<evidence type="ECO:0000256" key="2">
    <source>
        <dbReference type="ARBA" id="ARBA00004613"/>
    </source>
</evidence>
<comment type="subcellular location">
    <subcellularLocation>
        <location evidence="1">Nucleus inner membrane</location>
        <topology evidence="1">Multi-pass membrane protein</topology>
        <orientation evidence="1">Nucleoplasmic side</orientation>
    </subcellularLocation>
    <subcellularLocation>
        <location evidence="2">Secreted</location>
    </subcellularLocation>
</comment>
<keyword evidence="8 13" id="KW-1133">Transmembrane helix</keyword>
<keyword evidence="16" id="KW-1185">Reference proteome</keyword>
<keyword evidence="12" id="KW-0539">Nucleus</keyword>
<dbReference type="EMBL" id="WIXE01012155">
    <property type="protein sequence ID" value="KAK5976157.1"/>
    <property type="molecule type" value="Genomic_DNA"/>
</dbReference>